<dbReference type="InterPro" id="IPR039552">
    <property type="entry name" value="IS66_C"/>
</dbReference>
<feature type="domain" description="Transposase IS66 central" evidence="2">
    <location>
        <begin position="151"/>
        <end position="436"/>
    </location>
</feature>
<evidence type="ECO:0000256" key="1">
    <source>
        <dbReference type="SAM" id="Coils"/>
    </source>
</evidence>
<protein>
    <submittedName>
        <fullName evidence="5">Transposase IS66 family protein</fullName>
    </submittedName>
</protein>
<evidence type="ECO:0000313" key="5">
    <source>
        <dbReference type="EMBL" id="KTC97871.1"/>
    </source>
</evidence>
<dbReference type="EMBL" id="LNYA01000024">
    <property type="protein sequence ID" value="KTC97871.1"/>
    <property type="molecule type" value="Genomic_DNA"/>
</dbReference>
<name>A0A0W0TQK5_LEGER</name>
<dbReference type="Pfam" id="PF13007">
    <property type="entry name" value="LZ_Tnp_IS66"/>
    <property type="match status" value="1"/>
</dbReference>
<dbReference type="OrthoDB" id="9800877at2"/>
<dbReference type="PANTHER" id="PTHR33678">
    <property type="entry name" value="BLL1576 PROTEIN"/>
    <property type="match status" value="1"/>
</dbReference>
<comment type="caution">
    <text evidence="5">The sequence shown here is derived from an EMBL/GenBank/DDBJ whole genome shotgun (WGS) entry which is preliminary data.</text>
</comment>
<dbReference type="Proteomes" id="UP000054773">
    <property type="component" value="Unassembled WGS sequence"/>
</dbReference>
<evidence type="ECO:0000259" key="2">
    <source>
        <dbReference type="Pfam" id="PF03050"/>
    </source>
</evidence>
<sequence>MQNTHDHSIFSSEFQAILAPLQDENQVLKQEAQEWKEKYHHLLEQLRLAKQQRFGRSSEAHIGQGELHFDEADSVETTELPQEESTVTVTYTQKKPVRRPLPEHLPREVIEHDIPAKDKLSVIAHVRPKYACNRCDEAVSIAPMPSLFLPKSMATPSLVAHAIVSKYEDHLPLYRQEQMWARLGIELPRNTVCGWIMAAAEVCMPMRDALMQELIASNYLQADETTVQVMDEPNRKNTSTSYMWVYTNHQPDKKVVLFDYQQTRQAQWPKKILKDFKGYLQTDGYKGYDWVDDHPDIIHLGCFAHARRPFAKLVKIAKTTGKSHQAVAYIKKLYLIEQQARNNHYSHQQRYELRLQQAKPILDELKSWLDKTIKTTAPQSELGKALDYMHVRWDELTAYLLDGCLEIDNNLVENLIRPFALGRKNWMMSGSPRGAHASALFYSLIATAKANELNLFNYLKTLFENIRSCKTAEDYKALLPFNLNRIN</sequence>
<dbReference type="InterPro" id="IPR004291">
    <property type="entry name" value="Transposase_IS66_central"/>
</dbReference>
<dbReference type="STRING" id="448.Lery_1710"/>
<evidence type="ECO:0000313" key="6">
    <source>
        <dbReference type="Proteomes" id="UP000054773"/>
    </source>
</evidence>
<dbReference type="PANTHER" id="PTHR33678:SF1">
    <property type="entry name" value="BLL1576 PROTEIN"/>
    <property type="match status" value="1"/>
</dbReference>
<feature type="coiled-coil region" evidence="1">
    <location>
        <begin position="18"/>
        <end position="52"/>
    </location>
</feature>
<dbReference type="Pfam" id="PF03050">
    <property type="entry name" value="DDE_Tnp_IS66"/>
    <property type="match status" value="1"/>
</dbReference>
<dbReference type="Pfam" id="PF13817">
    <property type="entry name" value="DDE_Tnp_IS66_C"/>
    <property type="match status" value="1"/>
</dbReference>
<organism evidence="5 6">
    <name type="scientific">Legionella erythra</name>
    <dbReference type="NCBI Taxonomy" id="448"/>
    <lineage>
        <taxon>Bacteria</taxon>
        <taxon>Pseudomonadati</taxon>
        <taxon>Pseudomonadota</taxon>
        <taxon>Gammaproteobacteria</taxon>
        <taxon>Legionellales</taxon>
        <taxon>Legionellaceae</taxon>
        <taxon>Legionella</taxon>
    </lineage>
</organism>
<evidence type="ECO:0000259" key="4">
    <source>
        <dbReference type="Pfam" id="PF13817"/>
    </source>
</evidence>
<dbReference type="InterPro" id="IPR052344">
    <property type="entry name" value="Transposase-related"/>
</dbReference>
<feature type="domain" description="Transposase TnpC homeodomain" evidence="3">
    <location>
        <begin position="41"/>
        <end position="110"/>
    </location>
</feature>
<keyword evidence="6" id="KW-1185">Reference proteome</keyword>
<dbReference type="InterPro" id="IPR024463">
    <property type="entry name" value="Transposase_TnpC_homeodom"/>
</dbReference>
<accession>A0A0W0TQK5</accession>
<feature type="domain" description="Transposase IS66 C-terminal" evidence="4">
    <location>
        <begin position="443"/>
        <end position="480"/>
    </location>
</feature>
<dbReference type="PATRIC" id="fig|448.7.peg.1784"/>
<gene>
    <name evidence="5" type="ORF">Lery_1710</name>
</gene>
<keyword evidence="1" id="KW-0175">Coiled coil</keyword>
<reference evidence="5 6" key="1">
    <citation type="submission" date="2015-11" db="EMBL/GenBank/DDBJ databases">
        <title>Genomic analysis of 38 Legionella species identifies large and diverse effector repertoires.</title>
        <authorList>
            <person name="Burstein D."/>
            <person name="Amaro F."/>
            <person name="Zusman T."/>
            <person name="Lifshitz Z."/>
            <person name="Cohen O."/>
            <person name="Gilbert J.A."/>
            <person name="Pupko T."/>
            <person name="Shuman H.A."/>
            <person name="Segal G."/>
        </authorList>
    </citation>
    <scope>NUCLEOTIDE SEQUENCE [LARGE SCALE GENOMIC DNA]</scope>
    <source>
        <strain evidence="5 6">SE-32A-C8</strain>
    </source>
</reference>
<evidence type="ECO:0000259" key="3">
    <source>
        <dbReference type="Pfam" id="PF13007"/>
    </source>
</evidence>
<dbReference type="AlphaFoldDB" id="A0A0W0TQK5"/>
<dbReference type="RefSeq" id="WP_058526824.1">
    <property type="nucleotide sequence ID" value="NZ_CAAAHY010000049.1"/>
</dbReference>
<proteinExistence type="predicted"/>
<dbReference type="NCBIfam" id="NF033517">
    <property type="entry name" value="transpos_IS66"/>
    <property type="match status" value="1"/>
</dbReference>